<dbReference type="AlphaFoldDB" id="A0A0A8YPY7"/>
<evidence type="ECO:0000313" key="1">
    <source>
        <dbReference type="EMBL" id="JAD26920.1"/>
    </source>
</evidence>
<reference evidence="1" key="1">
    <citation type="submission" date="2014-09" db="EMBL/GenBank/DDBJ databases">
        <authorList>
            <person name="Magalhaes I.L.F."/>
            <person name="Oliveira U."/>
            <person name="Santos F.R."/>
            <person name="Vidigal T.H.D.A."/>
            <person name="Brescovit A.D."/>
            <person name="Santos A.J."/>
        </authorList>
    </citation>
    <scope>NUCLEOTIDE SEQUENCE</scope>
    <source>
        <tissue evidence="1">Shoot tissue taken approximately 20 cm above the soil surface</tissue>
    </source>
</reference>
<sequence>MPSHNLTLKPYHFVYHYKHYGQLHEQLLLTTLSRIYLPFYKSSLITTNQPINYKA</sequence>
<name>A0A0A8YPY7_ARUDO</name>
<reference evidence="1" key="2">
    <citation type="journal article" date="2015" name="Data Brief">
        <title>Shoot transcriptome of the giant reed, Arundo donax.</title>
        <authorList>
            <person name="Barrero R.A."/>
            <person name="Guerrero F.D."/>
            <person name="Moolhuijzen P."/>
            <person name="Goolsby J.A."/>
            <person name="Tidwell J."/>
            <person name="Bellgard S.E."/>
            <person name="Bellgard M.I."/>
        </authorList>
    </citation>
    <scope>NUCLEOTIDE SEQUENCE</scope>
    <source>
        <tissue evidence="1">Shoot tissue taken approximately 20 cm above the soil surface</tissue>
    </source>
</reference>
<accession>A0A0A8YPY7</accession>
<dbReference type="EMBL" id="GBRH01270975">
    <property type="protein sequence ID" value="JAD26920.1"/>
    <property type="molecule type" value="Transcribed_RNA"/>
</dbReference>
<organism evidence="1">
    <name type="scientific">Arundo donax</name>
    <name type="common">Giant reed</name>
    <name type="synonym">Donax arundinaceus</name>
    <dbReference type="NCBI Taxonomy" id="35708"/>
    <lineage>
        <taxon>Eukaryota</taxon>
        <taxon>Viridiplantae</taxon>
        <taxon>Streptophyta</taxon>
        <taxon>Embryophyta</taxon>
        <taxon>Tracheophyta</taxon>
        <taxon>Spermatophyta</taxon>
        <taxon>Magnoliopsida</taxon>
        <taxon>Liliopsida</taxon>
        <taxon>Poales</taxon>
        <taxon>Poaceae</taxon>
        <taxon>PACMAD clade</taxon>
        <taxon>Arundinoideae</taxon>
        <taxon>Arundineae</taxon>
        <taxon>Arundo</taxon>
    </lineage>
</organism>
<protein>
    <submittedName>
        <fullName evidence="1">Uncharacterized protein</fullName>
    </submittedName>
</protein>
<proteinExistence type="predicted"/>